<dbReference type="AlphaFoldDB" id="A0A7S1F3U6"/>
<proteinExistence type="predicted"/>
<evidence type="ECO:0000256" key="1">
    <source>
        <dbReference type="SAM" id="MobiDB-lite"/>
    </source>
</evidence>
<gene>
    <name evidence="2" type="ORF">NSCI0253_LOCUS16806</name>
</gene>
<sequence>MVPTHGAAWCLPAETEPEHAPDEAQAIQSKEVLGLGIIGCPLIVDSSRRRGFLSNASRRVPSPEEHRTSIFSEIDKEIMSESSSESRLFGAEETTCTVRVARSLQQRVYHGSGLGTWTTGGLALPGTSVAARICGDGRHRTPLGQQLEFACAVTAHTPRAPSVRLPPLSSRARGTPEQTKARAQKRSLYRPTTDCGVLRTQEKVAKMHLLSEAPSPLRGRRRHEQLGSGSFRSWMSSAAFASGHHGILDIVVVGWDEADLGRRIASQRATIPSPPESRGVSCV</sequence>
<name>A0A7S1F3U6_NOCSC</name>
<feature type="region of interest" description="Disordered" evidence="1">
    <location>
        <begin position="161"/>
        <end position="187"/>
    </location>
</feature>
<reference evidence="2" key="1">
    <citation type="submission" date="2021-01" db="EMBL/GenBank/DDBJ databases">
        <authorList>
            <person name="Corre E."/>
            <person name="Pelletier E."/>
            <person name="Niang G."/>
            <person name="Scheremetjew M."/>
            <person name="Finn R."/>
            <person name="Kale V."/>
            <person name="Holt S."/>
            <person name="Cochrane G."/>
            <person name="Meng A."/>
            <person name="Brown T."/>
            <person name="Cohen L."/>
        </authorList>
    </citation>
    <scope>NUCLEOTIDE SEQUENCE</scope>
</reference>
<protein>
    <submittedName>
        <fullName evidence="2">Uncharacterized protein</fullName>
    </submittedName>
</protein>
<organism evidence="2">
    <name type="scientific">Noctiluca scintillans</name>
    <name type="common">Sea sparkle</name>
    <name type="synonym">Red tide dinoflagellate</name>
    <dbReference type="NCBI Taxonomy" id="2966"/>
    <lineage>
        <taxon>Eukaryota</taxon>
        <taxon>Sar</taxon>
        <taxon>Alveolata</taxon>
        <taxon>Dinophyceae</taxon>
        <taxon>Noctilucales</taxon>
        <taxon>Noctilucaceae</taxon>
        <taxon>Noctiluca</taxon>
    </lineage>
</organism>
<evidence type="ECO:0000313" key="2">
    <source>
        <dbReference type="EMBL" id="CAD8842458.1"/>
    </source>
</evidence>
<accession>A0A7S1F3U6</accession>
<dbReference type="EMBL" id="HBFQ01023862">
    <property type="protein sequence ID" value="CAD8842458.1"/>
    <property type="molecule type" value="Transcribed_RNA"/>
</dbReference>